<dbReference type="Gene3D" id="1.10.10.10">
    <property type="entry name" value="Winged helix-like DNA-binding domain superfamily/Winged helix DNA-binding domain"/>
    <property type="match status" value="1"/>
</dbReference>
<reference evidence="2 3" key="1">
    <citation type="submission" date="2019-07" db="EMBL/GenBank/DDBJ databases">
        <title>Complete Genome Sequence of Leptotrichia hofstadii Strain JCM16775.</title>
        <authorList>
            <person name="Watanabe S."/>
            <person name="Cui L."/>
        </authorList>
    </citation>
    <scope>NUCLEOTIDE SEQUENCE [LARGE SCALE GENOMIC DNA]</scope>
    <source>
        <strain evidence="2 3">JCM16775</strain>
    </source>
</reference>
<dbReference type="InterPro" id="IPR036390">
    <property type="entry name" value="WH_DNA-bd_sf"/>
</dbReference>
<keyword evidence="1" id="KW-0175">Coiled coil</keyword>
<keyword evidence="3" id="KW-1185">Reference proteome</keyword>
<dbReference type="OrthoDB" id="9783723at2"/>
<dbReference type="SUPFAM" id="SSF46785">
    <property type="entry name" value="Winged helix' DNA-binding domain"/>
    <property type="match status" value="1"/>
</dbReference>
<dbReference type="InterPro" id="IPR036388">
    <property type="entry name" value="WH-like_DNA-bd_sf"/>
</dbReference>
<evidence type="ECO:0000256" key="1">
    <source>
        <dbReference type="SAM" id="Coils"/>
    </source>
</evidence>
<dbReference type="AlphaFoldDB" id="A0A510JHP3"/>
<proteinExistence type="predicted"/>
<name>A0A510JHP3_9FUSO</name>
<accession>A0A510JHP3</accession>
<evidence type="ECO:0000313" key="3">
    <source>
        <dbReference type="Proteomes" id="UP000321892"/>
    </source>
</evidence>
<organism evidence="2 3">
    <name type="scientific">Leptotrichia hofstadii</name>
    <dbReference type="NCBI Taxonomy" id="157688"/>
    <lineage>
        <taxon>Bacteria</taxon>
        <taxon>Fusobacteriati</taxon>
        <taxon>Fusobacteriota</taxon>
        <taxon>Fusobacteriia</taxon>
        <taxon>Fusobacteriales</taxon>
        <taxon>Leptotrichiaceae</taxon>
        <taxon>Leptotrichia</taxon>
    </lineage>
</organism>
<dbReference type="Proteomes" id="UP000321892">
    <property type="component" value="Chromosome"/>
</dbReference>
<protein>
    <submittedName>
        <fullName evidence="2">Uncharacterized protein</fullName>
    </submittedName>
</protein>
<dbReference type="KEGG" id="lhf:JCM16775_1476"/>
<sequence length="201" mass="23680">MDKIILGILMLHRMTAYELRNVIRNNFKSMCSDSLGSIQTALKKLLMSKMVTFEELVEKGVNKKRYSITDVGQKTLIEWISVPIDMSKTKNLDIGKLLFMGYISKNEQKNLIDKIIHSLEKEYTSLKKLRESIHIEKERETLKDHLLKDTEYQERIKNLNKENDIYENIKEISKFTLATLDYGIDITAFNIEWFKKLKKKI</sequence>
<dbReference type="RefSeq" id="WP_026746159.1">
    <property type="nucleotide sequence ID" value="NZ_AP019823.1"/>
</dbReference>
<evidence type="ECO:0000313" key="2">
    <source>
        <dbReference type="EMBL" id="BBM38767.1"/>
    </source>
</evidence>
<dbReference type="EMBL" id="AP019823">
    <property type="protein sequence ID" value="BBM38767.1"/>
    <property type="molecule type" value="Genomic_DNA"/>
</dbReference>
<gene>
    <name evidence="2" type="ORF">JCM16775_1476</name>
</gene>
<feature type="coiled-coil region" evidence="1">
    <location>
        <begin position="142"/>
        <end position="169"/>
    </location>
</feature>